<comment type="caution">
    <text evidence="1">The sequence shown here is derived from an EMBL/GenBank/DDBJ whole genome shotgun (WGS) entry which is preliminary data.</text>
</comment>
<accession>E2N6Y9</accession>
<name>E2N6Y9_9BACE</name>
<protein>
    <submittedName>
        <fullName evidence="1">Uncharacterized protein</fullName>
    </submittedName>
</protein>
<dbReference type="EMBL" id="ACCH01000002">
    <property type="protein sequence ID" value="EEF92325.1"/>
    <property type="molecule type" value="Genomic_DNA"/>
</dbReference>
<dbReference type="RefSeq" id="WP_007209431.1">
    <property type="nucleotide sequence ID" value="NZ_EQ973486.1"/>
</dbReference>
<sequence length="162" mass="19186">MVTTKITIEAHLAEYCWSKFSADPDGAPVKFPDNLDIYHLIYDLLEKRPINSSRDQGNLEIILPDRREGDLAGGKSPERFNYLGIRSQKILNKKIKLMMRAELHDLIDENKHKFGIDQIQSVHYFMKKYCIESITEEALQKDYQRWRDNIRRSSKKRPYKKK</sequence>
<dbReference type="HOGENOM" id="CLU_116609_1_0_10"/>
<proteinExistence type="predicted"/>
<gene>
    <name evidence="1" type="ORF">BACCELL_00031</name>
</gene>
<reference evidence="1 2" key="2">
    <citation type="submission" date="2009-01" db="EMBL/GenBank/DDBJ databases">
        <title>Draft genome sequence of Bacteroides cellulosilyticus (DSM 14838).</title>
        <authorList>
            <person name="Sudarsanam P."/>
            <person name="Ley R."/>
            <person name="Guruge J."/>
            <person name="Turnbaugh P.J."/>
            <person name="Mahowald M."/>
            <person name="Liep D."/>
            <person name="Gordon J."/>
        </authorList>
    </citation>
    <scope>NUCLEOTIDE SEQUENCE [LARGE SCALE GENOMIC DNA]</scope>
    <source>
        <strain evidence="1 2">DSM 14838</strain>
    </source>
</reference>
<organism evidence="1 2">
    <name type="scientific">Bacteroides cellulosilyticus DSM 14838</name>
    <dbReference type="NCBI Taxonomy" id="537012"/>
    <lineage>
        <taxon>Bacteria</taxon>
        <taxon>Pseudomonadati</taxon>
        <taxon>Bacteroidota</taxon>
        <taxon>Bacteroidia</taxon>
        <taxon>Bacteroidales</taxon>
        <taxon>Bacteroidaceae</taxon>
        <taxon>Bacteroides</taxon>
    </lineage>
</organism>
<dbReference type="Proteomes" id="UP000003711">
    <property type="component" value="Unassembled WGS sequence"/>
</dbReference>
<dbReference type="AlphaFoldDB" id="E2N6Y9"/>
<reference evidence="1 2" key="1">
    <citation type="submission" date="2008-12" db="EMBL/GenBank/DDBJ databases">
        <authorList>
            <person name="Fulton L."/>
            <person name="Clifton S."/>
            <person name="Fulton B."/>
            <person name="Xu J."/>
            <person name="Minx P."/>
            <person name="Pepin K.H."/>
            <person name="Johnson M."/>
            <person name="Bhonagiri V."/>
            <person name="Nash W.E."/>
            <person name="Mardis E.R."/>
            <person name="Wilson R.K."/>
        </authorList>
    </citation>
    <scope>NUCLEOTIDE SEQUENCE [LARGE SCALE GENOMIC DNA]</scope>
    <source>
        <strain evidence="1 2">DSM 14838</strain>
    </source>
</reference>
<evidence type="ECO:0000313" key="1">
    <source>
        <dbReference type="EMBL" id="EEF92325.1"/>
    </source>
</evidence>
<evidence type="ECO:0000313" key="2">
    <source>
        <dbReference type="Proteomes" id="UP000003711"/>
    </source>
</evidence>